<dbReference type="Gene3D" id="3.30.565.10">
    <property type="entry name" value="Histidine kinase-like ATPase, C-terminal domain"/>
    <property type="match status" value="1"/>
</dbReference>
<dbReference type="CDD" id="cd16936">
    <property type="entry name" value="HATPase_RsbW-like"/>
    <property type="match status" value="1"/>
</dbReference>
<name>A0AAE9B138_9ACTN</name>
<proteinExistence type="predicted"/>
<gene>
    <name evidence="1" type="ORF">Sipo8835_11795</name>
</gene>
<organism evidence="1 2">
    <name type="scientific">Streptomyces ipomoeae</name>
    <dbReference type="NCBI Taxonomy" id="103232"/>
    <lineage>
        <taxon>Bacteria</taxon>
        <taxon>Bacillati</taxon>
        <taxon>Actinomycetota</taxon>
        <taxon>Actinomycetes</taxon>
        <taxon>Kitasatosporales</taxon>
        <taxon>Streptomycetaceae</taxon>
        <taxon>Streptomyces</taxon>
    </lineage>
</organism>
<reference evidence="1 2" key="1">
    <citation type="submission" date="2019-03" db="EMBL/GenBank/DDBJ databases">
        <title>Comparative genomic analyses of the sweetpotato soil rot pathogen, Streptomyces ipomoeae.</title>
        <authorList>
            <person name="Ruschel Soares N."/>
            <person name="Badger J.H."/>
            <person name="Huguet-Tapia J.C."/>
            <person name="Clark C.A."/>
            <person name="Pettis G.S."/>
        </authorList>
    </citation>
    <scope>NUCLEOTIDE SEQUENCE [LARGE SCALE GENOMIC DNA]</scope>
    <source>
        <strain evidence="1 2">88-35</strain>
    </source>
</reference>
<dbReference type="PANTHER" id="PTHR35526:SF3">
    <property type="entry name" value="ANTI-SIGMA-F FACTOR RSBW"/>
    <property type="match status" value="1"/>
</dbReference>
<dbReference type="AlphaFoldDB" id="A0AAE9B138"/>
<sequence>MTTELLVSELVGNVIRHARGPVRLRLLRSRSLICEVYDHSLTTPCIRRAGYTDEGDRGPHLVAALSQRWGTRFLGDGKCIRTEQELPPEP</sequence>
<dbReference type="InterPro" id="IPR050267">
    <property type="entry name" value="Anti-sigma-factor_SerPK"/>
</dbReference>
<protein>
    <recommendedName>
        <fullName evidence="3">ATP-binding protein</fullName>
    </recommendedName>
</protein>
<dbReference type="Proteomes" id="UP000318720">
    <property type="component" value="Unassembled WGS sequence"/>
</dbReference>
<evidence type="ECO:0000313" key="1">
    <source>
        <dbReference type="EMBL" id="TQE35892.1"/>
    </source>
</evidence>
<dbReference type="InterPro" id="IPR036890">
    <property type="entry name" value="HATPase_C_sf"/>
</dbReference>
<dbReference type="RefSeq" id="WP_009297586.1">
    <property type="nucleotide sequence ID" value="NZ_JARAVA010000070.1"/>
</dbReference>
<evidence type="ECO:0000313" key="2">
    <source>
        <dbReference type="Proteomes" id="UP000318720"/>
    </source>
</evidence>
<accession>A0AAE9B138</accession>
<dbReference type="EMBL" id="SPAZ01000100">
    <property type="protein sequence ID" value="TQE35892.1"/>
    <property type="molecule type" value="Genomic_DNA"/>
</dbReference>
<evidence type="ECO:0008006" key="3">
    <source>
        <dbReference type="Google" id="ProtNLM"/>
    </source>
</evidence>
<dbReference type="PANTHER" id="PTHR35526">
    <property type="entry name" value="ANTI-SIGMA-F FACTOR RSBW-RELATED"/>
    <property type="match status" value="1"/>
</dbReference>
<comment type="caution">
    <text evidence="1">The sequence shown here is derived from an EMBL/GenBank/DDBJ whole genome shotgun (WGS) entry which is preliminary data.</text>
</comment>